<organism evidence="1">
    <name type="scientific">Rhipicephalus zambeziensis</name>
    <dbReference type="NCBI Taxonomy" id="60191"/>
    <lineage>
        <taxon>Eukaryota</taxon>
        <taxon>Metazoa</taxon>
        <taxon>Ecdysozoa</taxon>
        <taxon>Arthropoda</taxon>
        <taxon>Chelicerata</taxon>
        <taxon>Arachnida</taxon>
        <taxon>Acari</taxon>
        <taxon>Parasitiformes</taxon>
        <taxon>Ixodida</taxon>
        <taxon>Ixodoidea</taxon>
        <taxon>Ixodidae</taxon>
        <taxon>Rhipicephalinae</taxon>
        <taxon>Rhipicephalus</taxon>
        <taxon>Rhipicephalus</taxon>
    </lineage>
</organism>
<name>A0A224YHX8_9ACAR</name>
<protein>
    <submittedName>
        <fullName evidence="1">Uncharacterized protein</fullName>
    </submittedName>
</protein>
<proteinExistence type="predicted"/>
<dbReference type="EMBL" id="GFPF01002428">
    <property type="protein sequence ID" value="MAA13574.1"/>
    <property type="molecule type" value="Transcribed_RNA"/>
</dbReference>
<reference evidence="1" key="1">
    <citation type="journal article" date="2017" name="Parasit. Vectors">
        <title>Sialotranscriptomics of Rhipicephalus zambeziensis reveals intricate expression profiles of secretory proteins and suggests tight temporal transcriptional regulation during blood-feeding.</title>
        <authorList>
            <person name="de Castro M.H."/>
            <person name="de Klerk D."/>
            <person name="Pienaar R."/>
            <person name="Rees D.J.G."/>
            <person name="Mans B.J."/>
        </authorList>
    </citation>
    <scope>NUCLEOTIDE SEQUENCE</scope>
    <source>
        <tissue evidence="1">Salivary glands</tissue>
    </source>
</reference>
<dbReference type="AlphaFoldDB" id="A0A224YHX8"/>
<accession>A0A224YHX8</accession>
<evidence type="ECO:0000313" key="1">
    <source>
        <dbReference type="EMBL" id="MAA13574.1"/>
    </source>
</evidence>
<sequence>MLLWLTPCYSCDRWFSNVWPSRWVFQCFVAVRLRLLNSVSNHAKNIQLLHMHTVCMYSCVVNIGRGIIIKDAQICIIKKSYVKLKTLLLERQQ</sequence>